<dbReference type="InterPro" id="IPR036770">
    <property type="entry name" value="Ankyrin_rpt-contain_sf"/>
</dbReference>
<reference evidence="1 2" key="1">
    <citation type="journal article" date="2013" name="PLoS Genet.">
        <title>The genome and development-dependent transcriptomes of Pyronema confluens: a window into fungal evolution.</title>
        <authorList>
            <person name="Traeger S."/>
            <person name="Altegoer F."/>
            <person name="Freitag M."/>
            <person name="Gabaldon T."/>
            <person name="Kempken F."/>
            <person name="Kumar A."/>
            <person name="Marcet-Houben M."/>
            <person name="Poggeler S."/>
            <person name="Stajich J.E."/>
            <person name="Nowrousian M."/>
        </authorList>
    </citation>
    <scope>NUCLEOTIDE SEQUENCE [LARGE SCALE GENOMIC DNA]</scope>
    <source>
        <strain evidence="2">CBS 100304</strain>
        <tissue evidence="1">Vegetative mycelium</tissue>
    </source>
</reference>
<proteinExistence type="predicted"/>
<protein>
    <submittedName>
        <fullName evidence="1">Uncharacterized protein</fullName>
    </submittedName>
</protein>
<name>U4KVN8_PYROM</name>
<dbReference type="AlphaFoldDB" id="U4KVN8"/>
<dbReference type="Gene3D" id="1.25.40.20">
    <property type="entry name" value="Ankyrin repeat-containing domain"/>
    <property type="match status" value="1"/>
</dbReference>
<accession>U4KVN8</accession>
<keyword evidence="2" id="KW-1185">Reference proteome</keyword>
<dbReference type="Proteomes" id="UP000018144">
    <property type="component" value="Unassembled WGS sequence"/>
</dbReference>
<dbReference type="EMBL" id="HF935252">
    <property type="protein sequence ID" value="CCX05377.1"/>
    <property type="molecule type" value="Genomic_DNA"/>
</dbReference>
<organism evidence="1 2">
    <name type="scientific">Pyronema omphalodes (strain CBS 100304)</name>
    <name type="common">Pyronema confluens</name>
    <dbReference type="NCBI Taxonomy" id="1076935"/>
    <lineage>
        <taxon>Eukaryota</taxon>
        <taxon>Fungi</taxon>
        <taxon>Dikarya</taxon>
        <taxon>Ascomycota</taxon>
        <taxon>Pezizomycotina</taxon>
        <taxon>Pezizomycetes</taxon>
        <taxon>Pezizales</taxon>
        <taxon>Pyronemataceae</taxon>
        <taxon>Pyronema</taxon>
    </lineage>
</organism>
<sequence>MSLLLLPVELLHQIYSEDFPISSLVSLCATNRYLNTIFTPYLYKRGVKLCKDRKRYFRRNIWRPIQRSRDNPAAWAINNRRPSTMSKLLLYNLDPNINVQIPPVIMRYATDRQKVSILVAAMAVGSRNMELDEDADIRIPRMLLENGADLNKVHNFGGCASLMELILENFNTSHLQCEMFLEMLFEYGAVWSNIEWSNSHYGKALEEMKGHKKNWRALPILVDNNVVDINTTSTVRYWKDTIRRCVETIEELEEVEKAFRKITKISDDVRANMEELIEEQRLTILESMSARDLLNI</sequence>
<gene>
    <name evidence="1" type="ORF">PCON_04964</name>
</gene>
<evidence type="ECO:0000313" key="1">
    <source>
        <dbReference type="EMBL" id="CCX05377.1"/>
    </source>
</evidence>
<evidence type="ECO:0000313" key="2">
    <source>
        <dbReference type="Proteomes" id="UP000018144"/>
    </source>
</evidence>